<feature type="region of interest" description="Disordered" evidence="2">
    <location>
        <begin position="1"/>
        <end position="49"/>
    </location>
</feature>
<feature type="compositionally biased region" description="Acidic residues" evidence="2">
    <location>
        <begin position="174"/>
        <end position="188"/>
    </location>
</feature>
<reference evidence="3" key="1">
    <citation type="journal article" date="2023" name="Mol. Phylogenet. Evol.">
        <title>Genome-scale phylogeny and comparative genomics of the fungal order Sordariales.</title>
        <authorList>
            <person name="Hensen N."/>
            <person name="Bonometti L."/>
            <person name="Westerberg I."/>
            <person name="Brannstrom I.O."/>
            <person name="Guillou S."/>
            <person name="Cros-Aarteil S."/>
            <person name="Calhoun S."/>
            <person name="Haridas S."/>
            <person name="Kuo A."/>
            <person name="Mondo S."/>
            <person name="Pangilinan J."/>
            <person name="Riley R."/>
            <person name="LaButti K."/>
            <person name="Andreopoulos B."/>
            <person name="Lipzen A."/>
            <person name="Chen C."/>
            <person name="Yan M."/>
            <person name="Daum C."/>
            <person name="Ng V."/>
            <person name="Clum A."/>
            <person name="Steindorff A."/>
            <person name="Ohm R.A."/>
            <person name="Martin F."/>
            <person name="Silar P."/>
            <person name="Natvig D.O."/>
            <person name="Lalanne C."/>
            <person name="Gautier V."/>
            <person name="Ament-Velasquez S.L."/>
            <person name="Kruys A."/>
            <person name="Hutchinson M.I."/>
            <person name="Powell A.J."/>
            <person name="Barry K."/>
            <person name="Miller A.N."/>
            <person name="Grigoriev I.V."/>
            <person name="Debuchy R."/>
            <person name="Gladieux P."/>
            <person name="Hiltunen Thoren M."/>
            <person name="Johannesson H."/>
        </authorList>
    </citation>
    <scope>NUCLEOTIDE SEQUENCE</scope>
    <source>
        <strain evidence="3">CBS 626.80</strain>
    </source>
</reference>
<dbReference type="AlphaFoldDB" id="A0AAN6SDM0"/>
<comment type="caution">
    <text evidence="3">The sequence shown here is derived from an EMBL/GenBank/DDBJ whole genome shotgun (WGS) entry which is preliminary data.</text>
</comment>
<name>A0AAN6SDM0_9PEZI</name>
<accession>A0AAN6SDM0</accession>
<evidence type="ECO:0000313" key="4">
    <source>
        <dbReference type="Proteomes" id="UP001303222"/>
    </source>
</evidence>
<dbReference type="Proteomes" id="UP001303222">
    <property type="component" value="Unassembled WGS sequence"/>
</dbReference>
<dbReference type="EMBL" id="MU859202">
    <property type="protein sequence ID" value="KAK3949759.1"/>
    <property type="molecule type" value="Genomic_DNA"/>
</dbReference>
<reference evidence="3" key="2">
    <citation type="submission" date="2023-06" db="EMBL/GenBank/DDBJ databases">
        <authorList>
            <consortium name="Lawrence Berkeley National Laboratory"/>
            <person name="Mondo S.J."/>
            <person name="Hensen N."/>
            <person name="Bonometti L."/>
            <person name="Westerberg I."/>
            <person name="Brannstrom I.O."/>
            <person name="Guillou S."/>
            <person name="Cros-Aarteil S."/>
            <person name="Calhoun S."/>
            <person name="Haridas S."/>
            <person name="Kuo A."/>
            <person name="Pangilinan J."/>
            <person name="Riley R."/>
            <person name="Labutti K."/>
            <person name="Andreopoulos B."/>
            <person name="Lipzen A."/>
            <person name="Chen C."/>
            <person name="Yanf M."/>
            <person name="Daum C."/>
            <person name="Ng V."/>
            <person name="Clum A."/>
            <person name="Steindorff A."/>
            <person name="Ohm R."/>
            <person name="Martin F."/>
            <person name="Silar P."/>
            <person name="Natvig D."/>
            <person name="Lalanne C."/>
            <person name="Gautier V."/>
            <person name="Ament-Velasquez S.L."/>
            <person name="Kruys A."/>
            <person name="Hutchinson M.I."/>
            <person name="Powell A.J."/>
            <person name="Barry K."/>
            <person name="Miller A.N."/>
            <person name="Grigoriev I.V."/>
            <person name="Debuchy R."/>
            <person name="Gladieux P."/>
            <person name="Thoren M.H."/>
            <person name="Johannesson H."/>
        </authorList>
    </citation>
    <scope>NUCLEOTIDE SEQUENCE</scope>
    <source>
        <strain evidence="3">CBS 626.80</strain>
    </source>
</reference>
<evidence type="ECO:0000256" key="2">
    <source>
        <dbReference type="SAM" id="MobiDB-lite"/>
    </source>
</evidence>
<organism evidence="3 4">
    <name type="scientific">Pseudoneurospora amorphoporcata</name>
    <dbReference type="NCBI Taxonomy" id="241081"/>
    <lineage>
        <taxon>Eukaryota</taxon>
        <taxon>Fungi</taxon>
        <taxon>Dikarya</taxon>
        <taxon>Ascomycota</taxon>
        <taxon>Pezizomycotina</taxon>
        <taxon>Sordariomycetes</taxon>
        <taxon>Sordariomycetidae</taxon>
        <taxon>Sordariales</taxon>
        <taxon>Sordariaceae</taxon>
        <taxon>Pseudoneurospora</taxon>
    </lineage>
</organism>
<feature type="compositionally biased region" description="Polar residues" evidence="2">
    <location>
        <begin position="1"/>
        <end position="12"/>
    </location>
</feature>
<feature type="coiled-coil region" evidence="1">
    <location>
        <begin position="233"/>
        <end position="260"/>
    </location>
</feature>
<keyword evidence="1" id="KW-0175">Coiled coil</keyword>
<gene>
    <name evidence="3" type="ORF">QBC32DRAFT_407697</name>
</gene>
<evidence type="ECO:0000313" key="3">
    <source>
        <dbReference type="EMBL" id="KAK3949759.1"/>
    </source>
</evidence>
<feature type="compositionally biased region" description="Low complexity" evidence="2">
    <location>
        <begin position="26"/>
        <end position="44"/>
    </location>
</feature>
<proteinExistence type="predicted"/>
<feature type="region of interest" description="Disordered" evidence="2">
    <location>
        <begin position="166"/>
        <end position="218"/>
    </location>
</feature>
<evidence type="ECO:0000256" key="1">
    <source>
        <dbReference type="SAM" id="Coils"/>
    </source>
</evidence>
<feature type="compositionally biased region" description="Polar residues" evidence="2">
    <location>
        <begin position="202"/>
        <end position="218"/>
    </location>
</feature>
<keyword evidence="4" id="KW-1185">Reference proteome</keyword>
<protein>
    <submittedName>
        <fullName evidence="3">Uncharacterized protein</fullName>
    </submittedName>
</protein>
<sequence length="265" mass="29982">MSNQQPGQQPTNPRGPHHRPPPPSSGTPQPQSSQSTQFSQQHPTLTTRRSHLSPNFARKLQQLALPLAPLVQLTSGTVHPEFPQTLLNFWLLTDDQLDRLASFYHQRTPCQWTAHYPCPVAWPAGMEIEEKRRRIGRFIGLRGCESPLPSAASLRTMGLDLNMRETGTGLKEKDDDDDDDDVEIDTDVEMGGQQEQRRQQRSFSKVASSPTMAMGNEGTNMSAYISDLLKPTMGTTEEDITETERKIRRAEDELDEIKRKMGWYL</sequence>